<dbReference type="InterPro" id="IPR050155">
    <property type="entry name" value="HAD-like_hydrolase_sf"/>
</dbReference>
<dbReference type="SFLD" id="SFLDS00003">
    <property type="entry name" value="Haloacid_Dehalogenase"/>
    <property type="match status" value="1"/>
</dbReference>
<dbReference type="Proteomes" id="UP001442841">
    <property type="component" value="Chromosome"/>
</dbReference>
<dbReference type="InterPro" id="IPR036412">
    <property type="entry name" value="HAD-like_sf"/>
</dbReference>
<dbReference type="InterPro" id="IPR023198">
    <property type="entry name" value="PGP-like_dom2"/>
</dbReference>
<organism evidence="1 2">
    <name type="scientific">Ammonicoccus fulvus</name>
    <dbReference type="NCBI Taxonomy" id="3138240"/>
    <lineage>
        <taxon>Bacteria</taxon>
        <taxon>Bacillati</taxon>
        <taxon>Actinomycetota</taxon>
        <taxon>Actinomycetes</taxon>
        <taxon>Propionibacteriales</taxon>
        <taxon>Propionibacteriaceae</taxon>
        <taxon>Ammonicoccus</taxon>
    </lineage>
</organism>
<dbReference type="InterPro" id="IPR041492">
    <property type="entry name" value="HAD_2"/>
</dbReference>
<dbReference type="PANTHER" id="PTHR43434:SF20">
    <property type="entry name" value="5'-NUCLEOTIDASE"/>
    <property type="match status" value="1"/>
</dbReference>
<dbReference type="RefSeq" id="WP_425309995.1">
    <property type="nucleotide sequence ID" value="NZ_CP154795.1"/>
</dbReference>
<dbReference type="InterPro" id="IPR006439">
    <property type="entry name" value="HAD-SF_hydro_IA"/>
</dbReference>
<dbReference type="PANTHER" id="PTHR43434">
    <property type="entry name" value="PHOSPHOGLYCOLATE PHOSPHATASE"/>
    <property type="match status" value="1"/>
</dbReference>
<sequence length="226" mass="23876">MTWSAVIFDLDGTILDSAPIICAAMAQATTEFGHPRKPEVFRPYIGPPPWHTFAEVTGESEEFVERLVPHYRAIYDAMMAETPAFEGVPEVIRTLAAAGIPMAVATSKLRSAAISLLELHGLADVFVTIQGAGADAGSADKARVIGTALDDLRAAGVDVTEPVMIGDRSHDVHGAARFGIPTILVAWGYAQPGEEADALTVAETPADLADLLTSESATQAAPNRLR</sequence>
<accession>A0ABZ3FUT3</accession>
<proteinExistence type="predicted"/>
<dbReference type="Gene3D" id="3.40.50.1000">
    <property type="entry name" value="HAD superfamily/HAD-like"/>
    <property type="match status" value="1"/>
</dbReference>
<gene>
    <name evidence="1" type="ORF">AADG42_14910</name>
</gene>
<dbReference type="SFLD" id="SFLDG01129">
    <property type="entry name" value="C1.5:_HAD__Beta-PGM__Phosphata"/>
    <property type="match status" value="1"/>
</dbReference>
<dbReference type="InterPro" id="IPR023214">
    <property type="entry name" value="HAD_sf"/>
</dbReference>
<evidence type="ECO:0000313" key="1">
    <source>
        <dbReference type="EMBL" id="XAN08538.1"/>
    </source>
</evidence>
<dbReference type="EMBL" id="CP154795">
    <property type="protein sequence ID" value="XAN08538.1"/>
    <property type="molecule type" value="Genomic_DNA"/>
</dbReference>
<dbReference type="PRINTS" id="PR00413">
    <property type="entry name" value="HADHALOGNASE"/>
</dbReference>
<protein>
    <submittedName>
        <fullName evidence="1">HAD hydrolase-like protein</fullName>
    </submittedName>
</protein>
<dbReference type="Gene3D" id="1.10.150.240">
    <property type="entry name" value="Putative phosphatase, domain 2"/>
    <property type="match status" value="1"/>
</dbReference>
<dbReference type="Pfam" id="PF13419">
    <property type="entry name" value="HAD_2"/>
    <property type="match status" value="1"/>
</dbReference>
<keyword evidence="2" id="KW-1185">Reference proteome</keyword>
<evidence type="ECO:0000313" key="2">
    <source>
        <dbReference type="Proteomes" id="UP001442841"/>
    </source>
</evidence>
<dbReference type="SUPFAM" id="SSF56784">
    <property type="entry name" value="HAD-like"/>
    <property type="match status" value="1"/>
</dbReference>
<reference evidence="1 2" key="1">
    <citation type="submission" date="2024-04" db="EMBL/GenBank/DDBJ databases">
        <title>Isolation of an actinomycete strain from pig manure.</title>
        <authorList>
            <person name="Gong T."/>
            <person name="Yu Z."/>
            <person name="An M."/>
            <person name="Wei C."/>
            <person name="Yang W."/>
            <person name="Liu L."/>
        </authorList>
    </citation>
    <scope>NUCLEOTIDE SEQUENCE [LARGE SCALE GENOMIC DNA]</scope>
    <source>
        <strain evidence="1 2">ZF39</strain>
    </source>
</reference>
<name>A0ABZ3FUT3_9ACTN</name>